<feature type="transmembrane region" description="Helical" evidence="8">
    <location>
        <begin position="220"/>
        <end position="245"/>
    </location>
</feature>
<dbReference type="RefSeq" id="WP_197349633.1">
    <property type="nucleotide sequence ID" value="NZ_CP048882.1"/>
</dbReference>
<accession>A0A7T1T463</accession>
<evidence type="ECO:0000313" key="11">
    <source>
        <dbReference type="Proteomes" id="UP000595046"/>
    </source>
</evidence>
<dbReference type="PANTHER" id="PTHR42929">
    <property type="entry name" value="INNER MEMBRANE ABC TRANSPORTER PERMEASE PROTEIN YDCU-RELATED-RELATED"/>
    <property type="match status" value="1"/>
</dbReference>
<dbReference type="PANTHER" id="PTHR42929:SF1">
    <property type="entry name" value="INNER MEMBRANE ABC TRANSPORTER PERMEASE PROTEIN YDCU-RELATED"/>
    <property type="match status" value="1"/>
</dbReference>
<evidence type="ECO:0000259" key="9">
    <source>
        <dbReference type="PROSITE" id="PS50928"/>
    </source>
</evidence>
<feature type="domain" description="ABC transmembrane type-1" evidence="9">
    <location>
        <begin position="86"/>
        <end position="286"/>
    </location>
</feature>
<keyword evidence="3 8" id="KW-0813">Transport</keyword>
<feature type="transmembrane region" description="Helical" evidence="8">
    <location>
        <begin position="165"/>
        <end position="185"/>
    </location>
</feature>
<comment type="similarity">
    <text evidence="2">Belongs to the binding-protein-dependent transport system permease family. CysTW subfamily.</text>
</comment>
<evidence type="ECO:0000256" key="6">
    <source>
        <dbReference type="ARBA" id="ARBA00022989"/>
    </source>
</evidence>
<keyword evidence="11" id="KW-1185">Reference proteome</keyword>
<evidence type="ECO:0000256" key="4">
    <source>
        <dbReference type="ARBA" id="ARBA00022475"/>
    </source>
</evidence>
<keyword evidence="4" id="KW-1003">Cell membrane</keyword>
<dbReference type="PROSITE" id="PS50928">
    <property type="entry name" value="ABC_TM1"/>
    <property type="match status" value="1"/>
</dbReference>
<sequence length="295" mass="31817">MSNTEPAAGHTARRLAGTLHRRPRLQLSLLLTAPLTWLILAYLGSLTALFMSAFWTTDTFTSNVVKVWSLDNFTTLLSKDVYQQVALRSVGVALAVTAICVVIAFPVAFFTARIASPRWRPLLVVAILTPLWASYLVKAYAWRLILAEGGLLDWLLSPLGLDGPGFGLVATILVLTYLWLPYMILPIHTGLEQIPDSVLDASSDLGARSGRTFRSVVMPILLPSIAAGSVFTFSLSLGDYIAVQIVGGKTQLIGNLIYSNITLDLPLAAALGTVPVVIIVLYLLAVRRTGALSSL</sequence>
<proteinExistence type="inferred from homology"/>
<gene>
    <name evidence="10" type="ORF">G4Z16_06270</name>
</gene>
<evidence type="ECO:0000313" key="10">
    <source>
        <dbReference type="EMBL" id="QPP06067.1"/>
    </source>
</evidence>
<dbReference type="Gene3D" id="1.10.3720.10">
    <property type="entry name" value="MetI-like"/>
    <property type="match status" value="1"/>
</dbReference>
<dbReference type="KEGG" id="sbat:G4Z16_06270"/>
<dbReference type="AlphaFoldDB" id="A0A7T1T463"/>
<dbReference type="EMBL" id="CP048882">
    <property type="protein sequence ID" value="QPP06067.1"/>
    <property type="molecule type" value="Genomic_DNA"/>
</dbReference>
<keyword evidence="7 8" id="KW-0472">Membrane</keyword>
<protein>
    <submittedName>
        <fullName evidence="10">ABC transporter permease</fullName>
    </submittedName>
</protein>
<evidence type="ECO:0000256" key="1">
    <source>
        <dbReference type="ARBA" id="ARBA00004651"/>
    </source>
</evidence>
<dbReference type="InterPro" id="IPR035906">
    <property type="entry name" value="MetI-like_sf"/>
</dbReference>
<organism evidence="10 11">
    <name type="scientific">Streptomyces bathyalis</name>
    <dbReference type="NCBI Taxonomy" id="2710756"/>
    <lineage>
        <taxon>Bacteria</taxon>
        <taxon>Bacillati</taxon>
        <taxon>Actinomycetota</taxon>
        <taxon>Actinomycetes</taxon>
        <taxon>Kitasatosporales</taxon>
        <taxon>Streptomycetaceae</taxon>
        <taxon>Streptomyces</taxon>
    </lineage>
</organism>
<feature type="transmembrane region" description="Helical" evidence="8">
    <location>
        <begin position="122"/>
        <end position="145"/>
    </location>
</feature>
<evidence type="ECO:0000256" key="5">
    <source>
        <dbReference type="ARBA" id="ARBA00022692"/>
    </source>
</evidence>
<evidence type="ECO:0000256" key="2">
    <source>
        <dbReference type="ARBA" id="ARBA00007069"/>
    </source>
</evidence>
<dbReference type="SUPFAM" id="SSF161098">
    <property type="entry name" value="MetI-like"/>
    <property type="match status" value="1"/>
</dbReference>
<dbReference type="GO" id="GO:0055085">
    <property type="term" value="P:transmembrane transport"/>
    <property type="evidence" value="ECO:0007669"/>
    <property type="project" value="InterPro"/>
</dbReference>
<dbReference type="Pfam" id="PF00528">
    <property type="entry name" value="BPD_transp_1"/>
    <property type="match status" value="1"/>
</dbReference>
<feature type="transmembrane region" description="Helical" evidence="8">
    <location>
        <begin position="85"/>
        <end position="110"/>
    </location>
</feature>
<dbReference type="CDD" id="cd06261">
    <property type="entry name" value="TM_PBP2"/>
    <property type="match status" value="1"/>
</dbReference>
<feature type="transmembrane region" description="Helical" evidence="8">
    <location>
        <begin position="29"/>
        <end position="55"/>
    </location>
</feature>
<dbReference type="Proteomes" id="UP000595046">
    <property type="component" value="Chromosome"/>
</dbReference>
<feature type="transmembrane region" description="Helical" evidence="8">
    <location>
        <begin position="265"/>
        <end position="285"/>
    </location>
</feature>
<evidence type="ECO:0000256" key="3">
    <source>
        <dbReference type="ARBA" id="ARBA00022448"/>
    </source>
</evidence>
<dbReference type="InterPro" id="IPR000515">
    <property type="entry name" value="MetI-like"/>
</dbReference>
<reference evidence="11" key="1">
    <citation type="submission" date="2020-02" db="EMBL/GenBank/DDBJ databases">
        <title>Streptomyces sp. ASO4wet.</title>
        <authorList>
            <person name="Risdian C."/>
            <person name="Landwehr W."/>
            <person name="Schupp P."/>
            <person name="Wink J."/>
        </authorList>
    </citation>
    <scope>NUCLEOTIDE SEQUENCE [LARGE SCALE GENOMIC DNA]</scope>
    <source>
        <strain evidence="11">ASO4wet</strain>
    </source>
</reference>
<name>A0A7T1T463_9ACTN</name>
<comment type="subcellular location">
    <subcellularLocation>
        <location evidence="1 8">Cell membrane</location>
        <topology evidence="1 8">Multi-pass membrane protein</topology>
    </subcellularLocation>
</comment>
<dbReference type="GO" id="GO:0005886">
    <property type="term" value="C:plasma membrane"/>
    <property type="evidence" value="ECO:0007669"/>
    <property type="project" value="UniProtKB-SubCell"/>
</dbReference>
<evidence type="ECO:0000256" key="7">
    <source>
        <dbReference type="ARBA" id="ARBA00023136"/>
    </source>
</evidence>
<keyword evidence="6 8" id="KW-1133">Transmembrane helix</keyword>
<evidence type="ECO:0000256" key="8">
    <source>
        <dbReference type="RuleBase" id="RU363032"/>
    </source>
</evidence>
<keyword evidence="5 8" id="KW-0812">Transmembrane</keyword>